<evidence type="ECO:0000256" key="1">
    <source>
        <dbReference type="ARBA" id="ARBA00004651"/>
    </source>
</evidence>
<dbReference type="InterPro" id="IPR002543">
    <property type="entry name" value="FtsK_dom"/>
</dbReference>
<gene>
    <name evidence="13" type="ORF">MDOR_07210</name>
</gene>
<dbReference type="InterPro" id="IPR003593">
    <property type="entry name" value="AAA+_ATPase"/>
</dbReference>
<sequence length="1237" mass="131616">MPCTVQTLMDTTERLPPTGEFVLEAPSPVPRPTGGHPLARLMPFAMLVAAGGMVLLYFSSGGGQARSPMFGLFPVMMVMSLVGTLVFGARGTQRGAEVERNRREYLRYLDGVDRAAAGTARRQYDDDHRLHPDPDTLWAIAGSARMWERGVSHSEFGWVRVGLGRVPMGVRLVAPDAGRGDDVDPVTAEAVRALVRDRSTVDGSPLTVRVTEPGLICFTGDAAAVRDLVRAAVCQLVTLHGPEDVSVRAEAGASAAGEWEWLKWIPHYRSSGGHVVQIVDGGQLRAGAPGMTVLCLGEAERSDVVVCAEGVELTITDRTGEERPGCPDGLTVDQATACARQLAGRARCVTDTPVRAAPGSWQDLLGITDPTALDPATAWGSHAPDRFLRVPIGLSDNGALVELDLKEAAQHGMGPHGLCVGATGSGKSELLRTLTLGLIASHPPDALNLILVDFKGGATFLGLERAAHVSALITNLDEESHLVARMRDALAGEMHRRQQLLRTAGNVANIADYRQAHASRPELVALPVLLIVVDEFSELLAQQPDFAELFLAIGRVGRSLGMHLLLASQRLDEGRLRGLDTHLSYRICLKTFSAGESRAVLGVGDAHELPNTPGVGYLKTASGDMTRFRTAFVSGPVTAGPASSGEHPRPRLFTMPSRTAYSVAPEPLGSSAPTVLDTVVDRLAGSGTPAHPVWLPPLSGSPSLDTVLSRAPTDQAAPLTVPIGLVDCPFEQRRDLFTVALGGAAGNVAVIGGPRSGKSTALRTLMLALAATNDPHEVQFYGLDLGGGALTVMSELPHVGAVAGRQDPELIRRIVAECESLVRTRESRFRRGGIESITEYRRRRGAGDPVTEGDPYGEVFLVVDGWSALRRDFEQLEPSITALAVQGLSYGLHVVLAASRWADLRPALKDQLGTRIELRLGDPAESEMDRKRARQLTQSASGRGLTREGRETVIAVPRLDGRPTDDGLAAALTAAADTLKARYDHRGAPPITQLPPLVHRHDLAAAESPTRVVIGAAENGAAAATMDFEAQPHLIVLGDVGCGKTAALRAVCTGLTAGNLPEAVQLLVVDFRRTLLGVVESDHLVRYVMTEAGLTDAVTAVVEHLAARMPGTDVTQRQLRDRSWWSGPEIYVVVDDYDLVAGGTALTPLLAYLPHARDVGLHMIVARRSGGAARAMFDPLLGRMRDLGAMGLMMSAAPEEGVLLGSVRPSVLPPGRATLITRGAIDQLIQVAWTDLP</sequence>
<dbReference type="NCBIfam" id="TIGR03924">
    <property type="entry name" value="T7SS_EccC_a"/>
    <property type="match status" value="1"/>
</dbReference>
<dbReference type="PROSITE" id="PS50901">
    <property type="entry name" value="FTSK"/>
    <property type="match status" value="3"/>
</dbReference>
<organism evidence="13 14">
    <name type="scientific">Mycolicibacterium doricum</name>
    <dbReference type="NCBI Taxonomy" id="126673"/>
    <lineage>
        <taxon>Bacteria</taxon>
        <taxon>Bacillati</taxon>
        <taxon>Actinomycetota</taxon>
        <taxon>Actinomycetes</taxon>
        <taxon>Mycobacteriales</taxon>
        <taxon>Mycobacteriaceae</taxon>
        <taxon>Mycolicibacterium</taxon>
    </lineage>
</organism>
<evidence type="ECO:0000256" key="8">
    <source>
        <dbReference type="ARBA" id="ARBA00023136"/>
    </source>
</evidence>
<keyword evidence="8 11" id="KW-0472">Membrane</keyword>
<dbReference type="GO" id="GO:0003677">
    <property type="term" value="F:DNA binding"/>
    <property type="evidence" value="ECO:0007669"/>
    <property type="project" value="InterPro"/>
</dbReference>
<comment type="subcellular location">
    <subcellularLocation>
        <location evidence="1">Cell membrane</location>
        <topology evidence="1">Multi-pass membrane protein</topology>
    </subcellularLocation>
</comment>
<evidence type="ECO:0000256" key="11">
    <source>
        <dbReference type="SAM" id="Phobius"/>
    </source>
</evidence>
<dbReference type="KEGG" id="mdr:MDOR_07210"/>
<keyword evidence="3 11" id="KW-0812">Transmembrane</keyword>
<keyword evidence="7 11" id="KW-1133">Transmembrane helix</keyword>
<evidence type="ECO:0000256" key="10">
    <source>
        <dbReference type="SAM" id="MobiDB-lite"/>
    </source>
</evidence>
<evidence type="ECO:0000313" key="14">
    <source>
        <dbReference type="Proteomes" id="UP000467201"/>
    </source>
</evidence>
<feature type="transmembrane region" description="Helical" evidence="11">
    <location>
        <begin position="70"/>
        <end position="89"/>
    </location>
</feature>
<evidence type="ECO:0000259" key="12">
    <source>
        <dbReference type="PROSITE" id="PS50901"/>
    </source>
</evidence>
<feature type="binding site" evidence="9">
    <location>
        <begin position="752"/>
        <end position="759"/>
    </location>
    <ligand>
        <name>ATP</name>
        <dbReference type="ChEBI" id="CHEBI:30616"/>
    </ligand>
</feature>
<reference evidence="13 14" key="1">
    <citation type="journal article" date="2019" name="Emerg. Microbes Infect.">
        <title>Comprehensive subspecies identification of 175 nontuberculous mycobacteria species based on 7547 genomic profiles.</title>
        <authorList>
            <person name="Matsumoto Y."/>
            <person name="Kinjo T."/>
            <person name="Motooka D."/>
            <person name="Nabeya D."/>
            <person name="Jung N."/>
            <person name="Uechi K."/>
            <person name="Horii T."/>
            <person name="Iida T."/>
            <person name="Fujita J."/>
            <person name="Nakamura S."/>
        </authorList>
    </citation>
    <scope>NUCLEOTIDE SEQUENCE [LARGE SCALE GENOMIC DNA]</scope>
    <source>
        <strain evidence="13 14">JCM 12405</strain>
    </source>
</reference>
<evidence type="ECO:0000313" key="13">
    <source>
        <dbReference type="EMBL" id="BBZ06552.1"/>
    </source>
</evidence>
<dbReference type="SMART" id="SM00382">
    <property type="entry name" value="AAA"/>
    <property type="match status" value="3"/>
</dbReference>
<dbReference type="InterPro" id="IPR023837">
    <property type="entry name" value="EccCb-like_Actinobacteria"/>
</dbReference>
<evidence type="ECO:0000256" key="9">
    <source>
        <dbReference type="PROSITE-ProRule" id="PRU00289"/>
    </source>
</evidence>
<dbReference type="SUPFAM" id="SSF52540">
    <property type="entry name" value="P-loop containing nucleoside triphosphate hydrolases"/>
    <property type="match status" value="3"/>
</dbReference>
<dbReference type="EMBL" id="AP022605">
    <property type="protein sequence ID" value="BBZ06552.1"/>
    <property type="molecule type" value="Genomic_DNA"/>
</dbReference>
<protein>
    <submittedName>
        <fullName evidence="13">Type VII secretion protein EccC</fullName>
    </submittedName>
</protein>
<feature type="domain" description="FtsK" evidence="12">
    <location>
        <begin position="1021"/>
        <end position="1203"/>
    </location>
</feature>
<dbReference type="PANTHER" id="PTHR22683">
    <property type="entry name" value="SPORULATION PROTEIN RELATED"/>
    <property type="match status" value="1"/>
</dbReference>
<evidence type="ECO:0000256" key="5">
    <source>
        <dbReference type="ARBA" id="ARBA00022741"/>
    </source>
</evidence>
<keyword evidence="2" id="KW-1003">Cell membrane</keyword>
<evidence type="ECO:0000256" key="2">
    <source>
        <dbReference type="ARBA" id="ARBA00022475"/>
    </source>
</evidence>
<dbReference type="Gene3D" id="3.40.50.300">
    <property type="entry name" value="P-loop containing nucleotide triphosphate hydrolases"/>
    <property type="match status" value="3"/>
</dbReference>
<dbReference type="InterPro" id="IPR050206">
    <property type="entry name" value="FtsK/SpoIIIE/SftA"/>
</dbReference>
<name>A0A7I7VPH2_9MYCO</name>
<evidence type="ECO:0000256" key="6">
    <source>
        <dbReference type="ARBA" id="ARBA00022840"/>
    </source>
</evidence>
<feature type="transmembrane region" description="Helical" evidence="11">
    <location>
        <begin position="38"/>
        <end position="58"/>
    </location>
</feature>
<feature type="binding site" evidence="9">
    <location>
        <begin position="1038"/>
        <end position="1045"/>
    </location>
    <ligand>
        <name>ATP</name>
        <dbReference type="ChEBI" id="CHEBI:30616"/>
    </ligand>
</feature>
<feature type="binding site" evidence="9">
    <location>
        <begin position="421"/>
        <end position="428"/>
    </location>
    <ligand>
        <name>ATP</name>
        <dbReference type="ChEBI" id="CHEBI:30616"/>
    </ligand>
</feature>
<evidence type="ECO:0000256" key="7">
    <source>
        <dbReference type="ARBA" id="ARBA00022989"/>
    </source>
</evidence>
<dbReference type="PANTHER" id="PTHR22683:SF1">
    <property type="entry name" value="TYPE VII SECRETION SYSTEM PROTEIN ESSC"/>
    <property type="match status" value="1"/>
</dbReference>
<keyword evidence="6 9" id="KW-0067">ATP-binding</keyword>
<feature type="domain" description="FtsK" evidence="12">
    <location>
        <begin position="398"/>
        <end position="598"/>
    </location>
</feature>
<dbReference type="NCBIfam" id="TIGR03925">
    <property type="entry name" value="T7SS_EccC_b"/>
    <property type="match status" value="1"/>
</dbReference>
<dbReference type="InterPro" id="IPR023836">
    <property type="entry name" value="EccCa-like_Actinobacteria"/>
</dbReference>
<keyword evidence="5 9" id="KW-0547">Nucleotide-binding</keyword>
<dbReference type="Pfam" id="PF01580">
    <property type="entry name" value="FtsK_SpoIIIE"/>
    <property type="match status" value="3"/>
</dbReference>
<feature type="region of interest" description="Disordered" evidence="10">
    <location>
        <begin position="923"/>
        <end position="947"/>
    </location>
</feature>
<accession>A0A7I7VPH2</accession>
<dbReference type="InterPro" id="IPR027417">
    <property type="entry name" value="P-loop_NTPase"/>
</dbReference>
<evidence type="ECO:0000256" key="4">
    <source>
        <dbReference type="ARBA" id="ARBA00022737"/>
    </source>
</evidence>
<proteinExistence type="predicted"/>
<keyword evidence="4" id="KW-0677">Repeat</keyword>
<dbReference type="AlphaFoldDB" id="A0A7I7VPH2"/>
<dbReference type="GO" id="GO:0005524">
    <property type="term" value="F:ATP binding"/>
    <property type="evidence" value="ECO:0007669"/>
    <property type="project" value="UniProtKB-UniRule"/>
</dbReference>
<dbReference type="Proteomes" id="UP000467201">
    <property type="component" value="Chromosome"/>
</dbReference>
<feature type="domain" description="FtsK" evidence="12">
    <location>
        <begin position="733"/>
        <end position="927"/>
    </location>
</feature>
<evidence type="ECO:0000256" key="3">
    <source>
        <dbReference type="ARBA" id="ARBA00022692"/>
    </source>
</evidence>
<dbReference type="GO" id="GO:0005886">
    <property type="term" value="C:plasma membrane"/>
    <property type="evidence" value="ECO:0007669"/>
    <property type="project" value="UniProtKB-SubCell"/>
</dbReference>